<evidence type="ECO:0000313" key="2">
    <source>
        <dbReference type="EMBL" id="KAF7727424.1"/>
    </source>
</evidence>
<dbReference type="AlphaFoldDB" id="A0A8H7EQV9"/>
<evidence type="ECO:0000313" key="3">
    <source>
        <dbReference type="Proteomes" id="UP000605846"/>
    </source>
</evidence>
<organism evidence="2 3">
    <name type="scientific">Apophysomyces ossiformis</name>
    <dbReference type="NCBI Taxonomy" id="679940"/>
    <lineage>
        <taxon>Eukaryota</taxon>
        <taxon>Fungi</taxon>
        <taxon>Fungi incertae sedis</taxon>
        <taxon>Mucoromycota</taxon>
        <taxon>Mucoromycotina</taxon>
        <taxon>Mucoromycetes</taxon>
        <taxon>Mucorales</taxon>
        <taxon>Mucorineae</taxon>
        <taxon>Mucoraceae</taxon>
        <taxon>Apophysomyces</taxon>
    </lineage>
</organism>
<dbReference type="EMBL" id="JABAYA010000057">
    <property type="protein sequence ID" value="KAF7727424.1"/>
    <property type="molecule type" value="Genomic_DNA"/>
</dbReference>
<gene>
    <name evidence="2" type="ORF">EC973_007588</name>
</gene>
<reference evidence="2" key="1">
    <citation type="submission" date="2020-01" db="EMBL/GenBank/DDBJ databases">
        <title>Genome Sequencing of Three Apophysomyces-Like Fungal Strains Confirms a Novel Fungal Genus in the Mucoromycota with divergent Burkholderia-like Endosymbiotic Bacteria.</title>
        <authorList>
            <person name="Stajich J.E."/>
            <person name="Macias A.M."/>
            <person name="Carter-House D."/>
            <person name="Lovett B."/>
            <person name="Kasson L.R."/>
            <person name="Berry K."/>
            <person name="Grigoriev I."/>
            <person name="Chang Y."/>
            <person name="Spatafora J."/>
            <person name="Kasson M.T."/>
        </authorList>
    </citation>
    <scope>NUCLEOTIDE SEQUENCE</scope>
    <source>
        <strain evidence="2">NRRL A-21654</strain>
    </source>
</reference>
<dbReference type="Proteomes" id="UP000605846">
    <property type="component" value="Unassembled WGS sequence"/>
</dbReference>
<proteinExistence type="predicted"/>
<keyword evidence="3" id="KW-1185">Reference proteome</keyword>
<protein>
    <submittedName>
        <fullName evidence="2">Uncharacterized protein</fullName>
    </submittedName>
</protein>
<evidence type="ECO:0000256" key="1">
    <source>
        <dbReference type="SAM" id="MobiDB-lite"/>
    </source>
</evidence>
<dbReference type="OrthoDB" id="2278533at2759"/>
<name>A0A8H7EQV9_9FUNG</name>
<comment type="caution">
    <text evidence="2">The sequence shown here is derived from an EMBL/GenBank/DDBJ whole genome shotgun (WGS) entry which is preliminary data.</text>
</comment>
<sequence length="441" mass="49795">MEKTSPDIQKFEDPKFKEELAAVISSLQHEDIQVTVARVFEDASDFIVKMYDGSEAFATTKANWIRRINSTSAMLGVKLTKSADDTIAWDNIERRLEMKRNQLNSNATLTSEKQPVASLSLSLSPSSHPSSSSSSSSRSKQSLSDVDKEAIRLIYDSLDEHRMWTLSTGKKVELVMKEMALACNFEHPCHSVILDLRDSIWSDYFTVSELEEIRSYNWKPLPDLPSDLQQYLDSFRTSQWAKASHFDPSIDFAREWAQGAIVDAARLLIFDVTRSNLTEGDFMHRAWGFVDKAFDNTLIRVTRGEKASRMSAEARNRKRSIAAIEEMPRQASGRKLDMLFHCDDYELGCAEAGIASMNNSTKELKDMMSKSPKVLKQMLCSLARAHPSLRHQLQTIGFVMMDSIRAGRLESSSISSLQTSYIIETVQPTNTTKGKFGELLE</sequence>
<feature type="region of interest" description="Disordered" evidence="1">
    <location>
        <begin position="120"/>
        <end position="143"/>
    </location>
</feature>
<accession>A0A8H7EQV9</accession>